<dbReference type="Gene3D" id="1.10.10.60">
    <property type="entry name" value="Homeodomain-like"/>
    <property type="match status" value="1"/>
</dbReference>
<evidence type="ECO:0000313" key="6">
    <source>
        <dbReference type="Proteomes" id="UP001304300"/>
    </source>
</evidence>
<protein>
    <submittedName>
        <fullName evidence="5">Substrate-binding domain-containing protein</fullName>
    </submittedName>
</protein>
<sequence>MSFIEEARPPEDWHGDGILCALLDNPSIEQLVLKAKQPVVDISMSRIDIHLPRVVADNRQIGREAAQHLLQHNHEHFAWFCFRTDPVGKSRLAGFEEAIGHSVHNLTSRRSNLRQAVVNKLRKLSRPCAIFAKTDVDAAWILNVCIEEGFRIPDDFAIIGVDNNPLICDFLPAPLSSVNHDLEQLGYQAACLLQRLISGEDAPTEAIMIKPNGVTPRASTDSFAVSDDIVRNALIYMKERLHQAVGVSEIADAIGVSRRTLELHMSEVLDQSVHQKLMDLRLNQAERLLRYTSDTAEHIAAFTGFCHAQHLSKVFKKRFGEPPLRYRKRHRQTSI</sequence>
<proteinExistence type="predicted"/>
<dbReference type="GO" id="GO:0000976">
    <property type="term" value="F:transcription cis-regulatory region binding"/>
    <property type="evidence" value="ECO:0007669"/>
    <property type="project" value="TreeGrafter"/>
</dbReference>
<evidence type="ECO:0000259" key="4">
    <source>
        <dbReference type="PROSITE" id="PS01124"/>
    </source>
</evidence>
<dbReference type="GO" id="GO:0003700">
    <property type="term" value="F:DNA-binding transcription factor activity"/>
    <property type="evidence" value="ECO:0007669"/>
    <property type="project" value="InterPro"/>
</dbReference>
<keyword evidence="6" id="KW-1185">Reference proteome</keyword>
<evidence type="ECO:0000256" key="3">
    <source>
        <dbReference type="ARBA" id="ARBA00023163"/>
    </source>
</evidence>
<dbReference type="SMART" id="SM00342">
    <property type="entry name" value="HTH_ARAC"/>
    <property type="match status" value="1"/>
</dbReference>
<dbReference type="SUPFAM" id="SSF53822">
    <property type="entry name" value="Periplasmic binding protein-like I"/>
    <property type="match status" value="1"/>
</dbReference>
<dbReference type="KEGG" id="puo:RZN69_18255"/>
<dbReference type="SUPFAM" id="SSF46689">
    <property type="entry name" value="Homeodomain-like"/>
    <property type="match status" value="1"/>
</dbReference>
<dbReference type="Pfam" id="PF12833">
    <property type="entry name" value="HTH_18"/>
    <property type="match status" value="1"/>
</dbReference>
<dbReference type="Gene3D" id="3.40.50.2300">
    <property type="match status" value="2"/>
</dbReference>
<dbReference type="PROSITE" id="PS01124">
    <property type="entry name" value="HTH_ARAC_FAMILY_2"/>
    <property type="match status" value="1"/>
</dbReference>
<keyword evidence="1" id="KW-0805">Transcription regulation</keyword>
<dbReference type="Pfam" id="PF13377">
    <property type="entry name" value="Peripla_BP_3"/>
    <property type="match status" value="1"/>
</dbReference>
<feature type="domain" description="HTH araC/xylS-type" evidence="4">
    <location>
        <begin position="231"/>
        <end position="329"/>
    </location>
</feature>
<dbReference type="InterPro" id="IPR028082">
    <property type="entry name" value="Peripla_BP_I"/>
</dbReference>
<dbReference type="Proteomes" id="UP001304300">
    <property type="component" value="Chromosome"/>
</dbReference>
<dbReference type="PANTHER" id="PTHR30146">
    <property type="entry name" value="LACI-RELATED TRANSCRIPTIONAL REPRESSOR"/>
    <property type="match status" value="1"/>
</dbReference>
<dbReference type="InterPro" id="IPR009057">
    <property type="entry name" value="Homeodomain-like_sf"/>
</dbReference>
<dbReference type="EMBL" id="CP136920">
    <property type="protein sequence ID" value="WOO40568.1"/>
    <property type="molecule type" value="Genomic_DNA"/>
</dbReference>
<name>A0AAQ3QQS2_9BACT</name>
<keyword evidence="2" id="KW-0238">DNA-binding</keyword>
<gene>
    <name evidence="5" type="ORF">RZN69_18255</name>
</gene>
<dbReference type="InterPro" id="IPR046335">
    <property type="entry name" value="LacI/GalR-like_sensor"/>
</dbReference>
<keyword evidence="3" id="KW-0804">Transcription</keyword>
<evidence type="ECO:0000256" key="1">
    <source>
        <dbReference type="ARBA" id="ARBA00023015"/>
    </source>
</evidence>
<accession>A0AAQ3QQS2</accession>
<organism evidence="5 6">
    <name type="scientific">Rubellicoccus peritrichatus</name>
    <dbReference type="NCBI Taxonomy" id="3080537"/>
    <lineage>
        <taxon>Bacteria</taxon>
        <taxon>Pseudomonadati</taxon>
        <taxon>Verrucomicrobiota</taxon>
        <taxon>Opitutia</taxon>
        <taxon>Puniceicoccales</taxon>
        <taxon>Cerasicoccaceae</taxon>
        <taxon>Rubellicoccus</taxon>
    </lineage>
</organism>
<dbReference type="PANTHER" id="PTHR30146:SF24">
    <property type="entry name" value="XYLOSE OPERON REGULATORY PROTEIN"/>
    <property type="match status" value="1"/>
</dbReference>
<evidence type="ECO:0000313" key="5">
    <source>
        <dbReference type="EMBL" id="WOO40568.1"/>
    </source>
</evidence>
<evidence type="ECO:0000256" key="2">
    <source>
        <dbReference type="ARBA" id="ARBA00023125"/>
    </source>
</evidence>
<dbReference type="InterPro" id="IPR018060">
    <property type="entry name" value="HTH_AraC"/>
</dbReference>
<dbReference type="AlphaFoldDB" id="A0AAQ3QQS2"/>
<reference evidence="5 6" key="1">
    <citation type="submission" date="2023-10" db="EMBL/GenBank/DDBJ databases">
        <title>Rubellicoccus peritrichatus gen. nov., sp. nov., isolated from an algae of coral reef tank.</title>
        <authorList>
            <person name="Luo J."/>
        </authorList>
    </citation>
    <scope>NUCLEOTIDE SEQUENCE [LARGE SCALE GENOMIC DNA]</scope>
    <source>
        <strain evidence="5 6">CR14</strain>
    </source>
</reference>
<dbReference type="RefSeq" id="WP_317832670.1">
    <property type="nucleotide sequence ID" value="NZ_CP136920.1"/>
</dbReference>